<proteinExistence type="predicted"/>
<organism evidence="1 2">
    <name type="scientific">Natronolimnobius baerhuensis</name>
    <dbReference type="NCBI Taxonomy" id="253108"/>
    <lineage>
        <taxon>Archaea</taxon>
        <taxon>Methanobacteriati</taxon>
        <taxon>Methanobacteriota</taxon>
        <taxon>Stenosarchaea group</taxon>
        <taxon>Halobacteria</taxon>
        <taxon>Halobacteriales</taxon>
        <taxon>Natrialbaceae</taxon>
        <taxon>Natronolimnobius</taxon>
    </lineage>
</organism>
<keyword evidence="2" id="KW-1185">Reference proteome</keyword>
<sequence length="564" mass="65786">MTDHADFPFSDAVLSSLRTELKEFLETNDIELEDCCIIGSVCLSIRNLREHGDIDVCVAPSSRGKFEHTKDPIELASNKYQHIGISDDSIVYDDSYHDVVDGIKIVRPEIEYSHKLYRQWDKDQRDIELLEEYRQETGDWNRELVVEDYSPSVSHVFNRGIQSVRRDGIKQTLEHGVEFTRRHGPFSRRPRSDYETKPMSIPARAIQSYQQTGLKKTLQRGVRLVKVADPTGILHQYTNFRHKIKVGTLVEEKLTLKYDAAKFIAAQYSGGEFAQCDLLVYLLAIGEYRSGGEGDFDLYEKFHRYADVRPLEEFLDVVDEYFEQQDRPPVPIGYSSEVLDPVVAACVLYEQPDQFEVTIENSAADADQYPMTWFENRDFTETALDDLRTKFSMLLDSHGVLFEVIVWPPANDYFEEILDSLIEEESVHSCTRLTFDRETFDEFVYDLYATQTEVRWDYIEQKIERIGGDPSEILSIQIEVPDPRIRECNSHEMKEIKERYRERYNPQIAPDDPNTRRTIHATDDYIHNRKSRDVLEAYMEKAMEIDELISLEEPHTVEQFEELI</sequence>
<name>A0A202ECA7_9EURY</name>
<gene>
    <name evidence="1" type="ORF">B2G88_03425</name>
</gene>
<dbReference type="OrthoDB" id="351326at2157"/>
<evidence type="ECO:0000313" key="2">
    <source>
        <dbReference type="Proteomes" id="UP000196084"/>
    </source>
</evidence>
<dbReference type="EMBL" id="MWPH01000001">
    <property type="protein sequence ID" value="OVE85874.1"/>
    <property type="molecule type" value="Genomic_DNA"/>
</dbReference>
<dbReference type="RefSeq" id="WP_087713973.1">
    <property type="nucleotide sequence ID" value="NZ_MWPH01000001.1"/>
</dbReference>
<reference evidence="1 2" key="1">
    <citation type="submission" date="2017-02" db="EMBL/GenBank/DDBJ databases">
        <title>Natronthermophilus aegyptiacus gen. nov.,sp. nov., an aerobic, extremely halophilic alkalithermophilic archaeon isolated from the athalassohaline Wadi An Natrun, Egypt.</title>
        <authorList>
            <person name="Zhao B."/>
        </authorList>
    </citation>
    <scope>NUCLEOTIDE SEQUENCE [LARGE SCALE GENOMIC DNA]</scope>
    <source>
        <strain evidence="1 2">CGMCC 1.3597</strain>
    </source>
</reference>
<dbReference type="Proteomes" id="UP000196084">
    <property type="component" value="Unassembled WGS sequence"/>
</dbReference>
<protein>
    <submittedName>
        <fullName evidence="1">Uncharacterized protein</fullName>
    </submittedName>
</protein>
<dbReference type="AlphaFoldDB" id="A0A202ECA7"/>
<comment type="caution">
    <text evidence="1">The sequence shown here is derived from an EMBL/GenBank/DDBJ whole genome shotgun (WGS) entry which is preliminary data.</text>
</comment>
<accession>A0A202ECA7</accession>
<evidence type="ECO:0000313" key="1">
    <source>
        <dbReference type="EMBL" id="OVE85874.1"/>
    </source>
</evidence>